<dbReference type="SUPFAM" id="SSF88723">
    <property type="entry name" value="PIN domain-like"/>
    <property type="match status" value="1"/>
</dbReference>
<dbReference type="InterPro" id="IPR050556">
    <property type="entry name" value="Type_II_TA_system_RNase"/>
</dbReference>
<sequence length="151" mass="16223">MVLDTSVLVAILRGEPDADEFLTRIVATDRCLLSSVSLLETSMVLAGRSPSLDAWTGLDQLVEAAGVEIVPFSADQAALAREAFLRFGKGRHPAGLNFGDCASYALAKIRNLPLLFKGDDFSQTDLVAGFRASSDRMDSSGRIKMLVKTKS</sequence>
<dbReference type="Gene3D" id="3.40.50.1010">
    <property type="entry name" value="5'-nuclease"/>
    <property type="match status" value="1"/>
</dbReference>
<keyword evidence="2 8" id="KW-1277">Toxin-antitoxin system</keyword>
<evidence type="ECO:0000313" key="11">
    <source>
        <dbReference type="Proteomes" id="UP000534870"/>
    </source>
</evidence>
<organism evidence="10 11">
    <name type="scientific">Nguyenibacter vanlangensis</name>
    <dbReference type="NCBI Taxonomy" id="1216886"/>
    <lineage>
        <taxon>Bacteria</taxon>
        <taxon>Pseudomonadati</taxon>
        <taxon>Pseudomonadota</taxon>
        <taxon>Alphaproteobacteria</taxon>
        <taxon>Acetobacterales</taxon>
        <taxon>Acetobacteraceae</taxon>
        <taxon>Nguyenibacter</taxon>
    </lineage>
</organism>
<evidence type="ECO:0000256" key="3">
    <source>
        <dbReference type="ARBA" id="ARBA00022722"/>
    </source>
</evidence>
<dbReference type="Proteomes" id="UP000534870">
    <property type="component" value="Unassembled WGS sequence"/>
</dbReference>
<evidence type="ECO:0000256" key="6">
    <source>
        <dbReference type="ARBA" id="ARBA00022842"/>
    </source>
</evidence>
<comment type="function">
    <text evidence="8">Toxic component of a toxin-antitoxin (TA) system. An RNase.</text>
</comment>
<comment type="similarity">
    <text evidence="7 8">Belongs to the PINc/VapC protein family.</text>
</comment>
<dbReference type="CDD" id="cd09871">
    <property type="entry name" value="PIN_MtVapC28-VapC30-like"/>
    <property type="match status" value="1"/>
</dbReference>
<dbReference type="InterPro" id="IPR002716">
    <property type="entry name" value="PIN_dom"/>
</dbReference>
<dbReference type="GO" id="GO:0016787">
    <property type="term" value="F:hydrolase activity"/>
    <property type="evidence" value="ECO:0007669"/>
    <property type="project" value="UniProtKB-KW"/>
</dbReference>
<dbReference type="PANTHER" id="PTHR33653:SF1">
    <property type="entry name" value="RIBONUCLEASE VAPC2"/>
    <property type="match status" value="1"/>
</dbReference>
<dbReference type="InterPro" id="IPR029060">
    <property type="entry name" value="PIN-like_dom_sf"/>
</dbReference>
<dbReference type="GO" id="GO:0090729">
    <property type="term" value="F:toxin activity"/>
    <property type="evidence" value="ECO:0007669"/>
    <property type="project" value="UniProtKB-KW"/>
</dbReference>
<dbReference type="GO" id="GO:0000287">
    <property type="term" value="F:magnesium ion binding"/>
    <property type="evidence" value="ECO:0007669"/>
    <property type="project" value="UniProtKB-UniRule"/>
</dbReference>
<dbReference type="EMBL" id="JABXXP010000220">
    <property type="protein sequence ID" value="NVN11656.1"/>
    <property type="molecule type" value="Genomic_DNA"/>
</dbReference>
<keyword evidence="8" id="KW-0800">Toxin</keyword>
<protein>
    <recommendedName>
        <fullName evidence="8">Ribonuclease VapC</fullName>
        <shortName evidence="8">RNase VapC</shortName>
        <ecNumber evidence="8">3.1.-.-</ecNumber>
    </recommendedName>
    <alternativeName>
        <fullName evidence="8">Toxin VapC</fullName>
    </alternativeName>
</protein>
<comment type="cofactor">
    <cofactor evidence="1 8">
        <name>Mg(2+)</name>
        <dbReference type="ChEBI" id="CHEBI:18420"/>
    </cofactor>
</comment>
<dbReference type="InterPro" id="IPR022907">
    <property type="entry name" value="VapC_family"/>
</dbReference>
<proteinExistence type="inferred from homology"/>
<evidence type="ECO:0000259" key="9">
    <source>
        <dbReference type="Pfam" id="PF01850"/>
    </source>
</evidence>
<evidence type="ECO:0000256" key="2">
    <source>
        <dbReference type="ARBA" id="ARBA00022649"/>
    </source>
</evidence>
<feature type="binding site" evidence="8">
    <location>
        <position position="100"/>
    </location>
    <ligand>
        <name>Mg(2+)</name>
        <dbReference type="ChEBI" id="CHEBI:18420"/>
    </ligand>
</feature>
<reference evidence="10 11" key="1">
    <citation type="submission" date="2020-06" db="EMBL/GenBank/DDBJ databases">
        <title>Description of novel acetic acid bacteria.</title>
        <authorList>
            <person name="Sombolestani A."/>
        </authorList>
    </citation>
    <scope>NUCLEOTIDE SEQUENCE [LARGE SCALE GENOMIC DNA]</scope>
    <source>
        <strain evidence="10 11">LMG 31431</strain>
    </source>
</reference>
<accession>A0A7Y7IXH4</accession>
<feature type="binding site" evidence="8">
    <location>
        <position position="4"/>
    </location>
    <ligand>
        <name>Mg(2+)</name>
        <dbReference type="ChEBI" id="CHEBI:18420"/>
    </ligand>
</feature>
<keyword evidence="5 8" id="KW-0378">Hydrolase</keyword>
<dbReference type="Pfam" id="PF01850">
    <property type="entry name" value="PIN"/>
    <property type="match status" value="1"/>
</dbReference>
<dbReference type="GO" id="GO:0004540">
    <property type="term" value="F:RNA nuclease activity"/>
    <property type="evidence" value="ECO:0007669"/>
    <property type="project" value="InterPro"/>
</dbReference>
<keyword evidence="4 8" id="KW-0479">Metal-binding</keyword>
<dbReference type="HAMAP" id="MF_00265">
    <property type="entry name" value="VapC_Nob1"/>
    <property type="match status" value="1"/>
</dbReference>
<gene>
    <name evidence="8" type="primary">vapC</name>
    <name evidence="10" type="ORF">HUK84_11075</name>
</gene>
<evidence type="ECO:0000313" key="10">
    <source>
        <dbReference type="EMBL" id="NVN11656.1"/>
    </source>
</evidence>
<comment type="caution">
    <text evidence="10">The sequence shown here is derived from an EMBL/GenBank/DDBJ whole genome shotgun (WGS) entry which is preliminary data.</text>
</comment>
<evidence type="ECO:0000256" key="1">
    <source>
        <dbReference type="ARBA" id="ARBA00001946"/>
    </source>
</evidence>
<keyword evidence="3 8" id="KW-0540">Nuclease</keyword>
<keyword evidence="6 8" id="KW-0460">Magnesium</keyword>
<dbReference type="PANTHER" id="PTHR33653">
    <property type="entry name" value="RIBONUCLEASE VAPC2"/>
    <property type="match status" value="1"/>
</dbReference>
<dbReference type="AlphaFoldDB" id="A0A7Y7IXH4"/>
<name>A0A7Y7IXH4_9PROT</name>
<dbReference type="EC" id="3.1.-.-" evidence="8"/>
<evidence type="ECO:0000256" key="5">
    <source>
        <dbReference type="ARBA" id="ARBA00022801"/>
    </source>
</evidence>
<evidence type="ECO:0000256" key="4">
    <source>
        <dbReference type="ARBA" id="ARBA00022723"/>
    </source>
</evidence>
<evidence type="ECO:0000256" key="8">
    <source>
        <dbReference type="HAMAP-Rule" id="MF_00265"/>
    </source>
</evidence>
<evidence type="ECO:0000256" key="7">
    <source>
        <dbReference type="ARBA" id="ARBA00038093"/>
    </source>
</evidence>
<feature type="domain" description="PIN" evidence="9">
    <location>
        <begin position="1"/>
        <end position="125"/>
    </location>
</feature>